<evidence type="ECO:0000256" key="1">
    <source>
        <dbReference type="ARBA" id="ARBA00022801"/>
    </source>
</evidence>
<proteinExistence type="predicted"/>
<dbReference type="GO" id="GO:0004190">
    <property type="term" value="F:aspartic-type endopeptidase activity"/>
    <property type="evidence" value="ECO:0007669"/>
    <property type="project" value="InterPro"/>
</dbReference>
<dbReference type="SUPFAM" id="SSF50630">
    <property type="entry name" value="Acid proteases"/>
    <property type="match status" value="1"/>
</dbReference>
<accession>A0A8X6UYX0</accession>
<dbReference type="SUPFAM" id="SSF56672">
    <property type="entry name" value="DNA/RNA polymerases"/>
    <property type="match status" value="1"/>
</dbReference>
<evidence type="ECO:0000313" key="4">
    <source>
        <dbReference type="Proteomes" id="UP000887159"/>
    </source>
</evidence>
<reference evidence="3" key="1">
    <citation type="submission" date="2020-08" db="EMBL/GenBank/DDBJ databases">
        <title>Multicomponent nature underlies the extraordinary mechanical properties of spider dragline silk.</title>
        <authorList>
            <person name="Kono N."/>
            <person name="Nakamura H."/>
            <person name="Mori M."/>
            <person name="Yoshida Y."/>
            <person name="Ohtoshi R."/>
            <person name="Malay A.D."/>
            <person name="Moran D.A.P."/>
            <person name="Tomita M."/>
            <person name="Numata K."/>
            <person name="Arakawa K."/>
        </authorList>
    </citation>
    <scope>NUCLEOTIDE SEQUENCE</scope>
</reference>
<dbReference type="GO" id="GO:0071897">
    <property type="term" value="P:DNA biosynthetic process"/>
    <property type="evidence" value="ECO:0007669"/>
    <property type="project" value="UniProtKB-ARBA"/>
</dbReference>
<dbReference type="Gene3D" id="3.10.10.10">
    <property type="entry name" value="HIV Type 1 Reverse Transcriptase, subunit A, domain 1"/>
    <property type="match status" value="1"/>
</dbReference>
<keyword evidence="4" id="KW-1185">Reference proteome</keyword>
<name>A0A8X6UYX0_TRICX</name>
<evidence type="ECO:0000259" key="2">
    <source>
        <dbReference type="PROSITE" id="PS50175"/>
    </source>
</evidence>
<gene>
    <name evidence="3" type="primary">Tf2-9_28</name>
    <name evidence="3" type="ORF">TNCV_915021</name>
</gene>
<dbReference type="Gene3D" id="2.40.70.10">
    <property type="entry name" value="Acid Proteases"/>
    <property type="match status" value="1"/>
</dbReference>
<evidence type="ECO:0000313" key="3">
    <source>
        <dbReference type="EMBL" id="GFX92953.1"/>
    </source>
</evidence>
<protein>
    <submittedName>
        <fullName evidence="3">Transposon Tf2-9 polyprotein</fullName>
    </submittedName>
</protein>
<sequence length="230" mass="26322">MHGEITISKIPITALCDTGSQTTIINEKTYQKLGYPTLNPSQCTFSGIGRDRVESKGHFQNFITIQNTALPAKIHVVNNKTIPLDAIIGMDFLQKTQFTFGHDGIRIFRDVDECKNDEVLVNLANLFEEQQCKLDLPHILNSKIRKDIEQLVSSYKLKKIYDTDLKMTILLSYDIPVSQRSRRLPFVEQKIVENQIQEWLNDNIIRPSCSDYAAPIFLCGPPWVPPWTQD</sequence>
<organism evidence="3 4">
    <name type="scientific">Trichonephila clavipes</name>
    <name type="common">Golden silk orbweaver</name>
    <name type="synonym">Nephila clavipes</name>
    <dbReference type="NCBI Taxonomy" id="2585209"/>
    <lineage>
        <taxon>Eukaryota</taxon>
        <taxon>Metazoa</taxon>
        <taxon>Ecdysozoa</taxon>
        <taxon>Arthropoda</taxon>
        <taxon>Chelicerata</taxon>
        <taxon>Arachnida</taxon>
        <taxon>Araneae</taxon>
        <taxon>Araneomorphae</taxon>
        <taxon>Entelegynae</taxon>
        <taxon>Araneoidea</taxon>
        <taxon>Nephilidae</taxon>
        <taxon>Trichonephila</taxon>
    </lineage>
</organism>
<dbReference type="PROSITE" id="PS50175">
    <property type="entry name" value="ASP_PROT_RETROV"/>
    <property type="match status" value="1"/>
</dbReference>
<dbReference type="GO" id="GO:0006508">
    <property type="term" value="P:proteolysis"/>
    <property type="evidence" value="ECO:0007669"/>
    <property type="project" value="InterPro"/>
</dbReference>
<keyword evidence="1" id="KW-0378">Hydrolase</keyword>
<dbReference type="InterPro" id="IPR021109">
    <property type="entry name" value="Peptidase_aspartic_dom_sf"/>
</dbReference>
<dbReference type="InterPro" id="IPR043502">
    <property type="entry name" value="DNA/RNA_pol_sf"/>
</dbReference>
<feature type="domain" description="Peptidase A2" evidence="2">
    <location>
        <begin position="12"/>
        <end position="49"/>
    </location>
</feature>
<comment type="caution">
    <text evidence="3">The sequence shown here is derived from an EMBL/GenBank/DDBJ whole genome shotgun (WGS) entry which is preliminary data.</text>
</comment>
<dbReference type="InterPro" id="IPR001995">
    <property type="entry name" value="Peptidase_A2_cat"/>
</dbReference>
<dbReference type="CDD" id="cd00303">
    <property type="entry name" value="retropepsin_like"/>
    <property type="match status" value="1"/>
</dbReference>
<dbReference type="AlphaFoldDB" id="A0A8X6UYX0"/>
<dbReference type="Pfam" id="PF13975">
    <property type="entry name" value="gag-asp_proteas"/>
    <property type="match status" value="1"/>
</dbReference>
<dbReference type="EMBL" id="BMAU01021170">
    <property type="protein sequence ID" value="GFX92953.1"/>
    <property type="molecule type" value="Genomic_DNA"/>
</dbReference>
<dbReference type="Proteomes" id="UP000887159">
    <property type="component" value="Unassembled WGS sequence"/>
</dbReference>